<feature type="domain" description="DUF5648" evidence="2">
    <location>
        <begin position="459"/>
        <end position="589"/>
    </location>
</feature>
<evidence type="ECO:0000259" key="2">
    <source>
        <dbReference type="Pfam" id="PF18885"/>
    </source>
</evidence>
<dbReference type="AlphaFoldDB" id="A0A964FEX9"/>
<gene>
    <name evidence="3" type="ORF">I4641_05325</name>
</gene>
<protein>
    <submittedName>
        <fullName evidence="3">Spondin domain-containing protein</fullName>
    </submittedName>
</protein>
<evidence type="ECO:0000313" key="3">
    <source>
        <dbReference type="EMBL" id="MCC0176397.1"/>
    </source>
</evidence>
<dbReference type="InterPro" id="IPR009465">
    <property type="entry name" value="Spondin_N"/>
</dbReference>
<dbReference type="NCBIfam" id="NF038123">
    <property type="entry name" value="NF038123_dom"/>
    <property type="match status" value="2"/>
</dbReference>
<accession>A0A964FEX9</accession>
<evidence type="ECO:0000313" key="4">
    <source>
        <dbReference type="Proteomes" id="UP000729733"/>
    </source>
</evidence>
<proteinExistence type="predicted"/>
<evidence type="ECO:0000256" key="1">
    <source>
        <dbReference type="SAM" id="MobiDB-lite"/>
    </source>
</evidence>
<sequence>MPETVYISIENLSTEAGTFLTPTWIGVHDGRFDLFDRFRPASVGLERLAEDGNTEVLSQEFNYQSGIDRLIVGGDRTPSVIDPREIAQISLELNTENPNHQYLSYASMFIPSNDIFIANEDSRSIDLFDDTGNLNSGEYIIYGDRLWDAGTEVNDENENSTAFAGQEQPNTGTSEGGVVSPSSGYINGGRLESLYPGAENLVDSDREIAKLTVHDGSGIVTNPNLVELTITVTNLAPENGTLLSPVWYGFSDGTYETYDPNRPASPGLESLAEDGDASILANEFSLGDWGYVQGTINGNKGADPGILDTEETVTHKVILDRSQSSSRYFNYASMILPSNDAFVANGNGIAHEIFDRNGNFLGVDLTVKGSDVLDAGTEINDELPSNTAFFGQTTPNTGENQNRVVTPHPGFKPEGSILNAADFSNADFTQPNYDLARITITSSQVPTRREIYGFLDIVSFRQFYTPSIIERDYIVNNLPQYRSQGIAFLGGDEATGDPIYRFFNTSTGQHLYTPSEVERDAVLGLKNYNFEGIGFYAYKQQIEDTEPLYRFYNTELDTHFYTTSPAERDGYLSNEDFVAEGDGGIAFYVDTI</sequence>
<dbReference type="Pfam" id="PF18885">
    <property type="entry name" value="DUF5648"/>
    <property type="match status" value="1"/>
</dbReference>
<dbReference type="Proteomes" id="UP000729733">
    <property type="component" value="Unassembled WGS sequence"/>
</dbReference>
<reference evidence="3" key="1">
    <citation type="journal article" date="2021" name="Antonie Van Leeuwenhoek">
        <title>Draft genome and description of Waterburya agarophytonicola gen. nov. sp. nov. (Pleurocapsales, Cyanobacteria): a seaweed symbiont.</title>
        <authorList>
            <person name="Bonthond G."/>
            <person name="Shalygin S."/>
            <person name="Bayer T."/>
            <person name="Weinberger F."/>
        </authorList>
    </citation>
    <scope>NUCLEOTIDE SEQUENCE</scope>
    <source>
        <strain evidence="3">KI4</strain>
    </source>
</reference>
<feature type="region of interest" description="Disordered" evidence="1">
    <location>
        <begin position="159"/>
        <end position="179"/>
    </location>
</feature>
<dbReference type="EMBL" id="JADWDC010000009">
    <property type="protein sequence ID" value="MCC0176397.1"/>
    <property type="molecule type" value="Genomic_DNA"/>
</dbReference>
<comment type="caution">
    <text evidence="3">The sequence shown here is derived from an EMBL/GenBank/DDBJ whole genome shotgun (WGS) entry which is preliminary data.</text>
</comment>
<feature type="compositionally biased region" description="Polar residues" evidence="1">
    <location>
        <begin position="159"/>
        <end position="173"/>
    </location>
</feature>
<dbReference type="InterPro" id="IPR038678">
    <property type="entry name" value="Spondin_N_sf"/>
</dbReference>
<keyword evidence="4" id="KW-1185">Reference proteome</keyword>
<dbReference type="InterPro" id="IPR043708">
    <property type="entry name" value="DUF5648"/>
</dbReference>
<dbReference type="Gene3D" id="2.60.40.2130">
    <property type="entry name" value="F-spondin domain"/>
    <property type="match status" value="2"/>
</dbReference>
<organism evidence="3 4">
    <name type="scientific">Waterburya agarophytonicola KI4</name>
    <dbReference type="NCBI Taxonomy" id="2874699"/>
    <lineage>
        <taxon>Bacteria</taxon>
        <taxon>Bacillati</taxon>
        <taxon>Cyanobacteriota</taxon>
        <taxon>Cyanophyceae</taxon>
        <taxon>Pleurocapsales</taxon>
        <taxon>Hyellaceae</taxon>
        <taxon>Waterburya</taxon>
        <taxon>Waterburya agarophytonicola</taxon>
    </lineage>
</organism>
<name>A0A964FEX9_9CYAN</name>
<dbReference type="RefSeq" id="WP_229639438.1">
    <property type="nucleotide sequence ID" value="NZ_JADWDC010000009.1"/>
</dbReference>